<dbReference type="EMBL" id="JAOQBH010000010">
    <property type="protein sequence ID" value="KAJ4129760.1"/>
    <property type="molecule type" value="Genomic_DNA"/>
</dbReference>
<gene>
    <name evidence="3" type="ORF">NW768_006729</name>
</gene>
<dbReference type="PANTHER" id="PTHR32026:SF10">
    <property type="entry name" value="METHYLTRANSFERASE-LIKE PROTEIN 24-RELATED"/>
    <property type="match status" value="1"/>
</dbReference>
<keyword evidence="4" id="KW-1185">Reference proteome</keyword>
<feature type="domain" description="Methyltransferase" evidence="2">
    <location>
        <begin position="92"/>
        <end position="238"/>
    </location>
</feature>
<name>A0ABQ8R938_FUSEQ</name>
<evidence type="ECO:0000256" key="1">
    <source>
        <dbReference type="SAM" id="SignalP"/>
    </source>
</evidence>
<dbReference type="PANTHER" id="PTHR32026">
    <property type="entry name" value="METHYLTRANSFERASE-LIKE PROTEIN 24"/>
    <property type="match status" value="1"/>
</dbReference>
<sequence length="329" mass="37046">MASKLATVFSLVATVLLLTLLVVGRSEAGLSAATTSAVDLTQISADPNLNAKLAHAEKLWQKSVQDRKKMVATSGHNKNFPDGYIYPFNVWDFARPSFFCPHDLERVGTLGDGGKVVCGMSRYEKERPASPPIRELIVYSFGVSDDSSFEAELLQRTNARIWGYDSSVNSWADEIPRYQYSRARFSKVKIGKASDKSVDPPVYTIQDLMKANGHEYVDLVKMDIEGAEFDALTSLIEFITEQQTDHKNTTLPFGQLLIEIHFMKPPPGLSIPDSLQSWMGWWSKLEAMGLRPVNNEDNWIGDVRYGKPRFIEYTLINVMDKDRNVLLWA</sequence>
<organism evidence="3 4">
    <name type="scientific">Fusarium equiseti</name>
    <name type="common">Fusarium scirpi</name>
    <dbReference type="NCBI Taxonomy" id="61235"/>
    <lineage>
        <taxon>Eukaryota</taxon>
        <taxon>Fungi</taxon>
        <taxon>Dikarya</taxon>
        <taxon>Ascomycota</taxon>
        <taxon>Pezizomycotina</taxon>
        <taxon>Sordariomycetes</taxon>
        <taxon>Hypocreomycetidae</taxon>
        <taxon>Hypocreales</taxon>
        <taxon>Nectriaceae</taxon>
        <taxon>Fusarium</taxon>
        <taxon>Fusarium incarnatum-equiseti species complex</taxon>
    </lineage>
</organism>
<feature type="signal peptide" evidence="1">
    <location>
        <begin position="1"/>
        <end position="28"/>
    </location>
</feature>
<dbReference type="InterPro" id="IPR025714">
    <property type="entry name" value="Methyltranfer_dom"/>
</dbReference>
<protein>
    <recommendedName>
        <fullName evidence="2">Methyltransferase domain-containing protein</fullName>
    </recommendedName>
</protein>
<dbReference type="SUPFAM" id="SSF53335">
    <property type="entry name" value="S-adenosyl-L-methionine-dependent methyltransferases"/>
    <property type="match status" value="1"/>
</dbReference>
<evidence type="ECO:0000259" key="2">
    <source>
        <dbReference type="Pfam" id="PF13383"/>
    </source>
</evidence>
<dbReference type="Pfam" id="PF13383">
    <property type="entry name" value="Methyltransf_22"/>
    <property type="match status" value="1"/>
</dbReference>
<evidence type="ECO:0000313" key="3">
    <source>
        <dbReference type="EMBL" id="KAJ4129760.1"/>
    </source>
</evidence>
<comment type="caution">
    <text evidence="3">The sequence shown here is derived from an EMBL/GenBank/DDBJ whole genome shotgun (WGS) entry which is preliminary data.</text>
</comment>
<keyword evidence="1" id="KW-0732">Signal</keyword>
<dbReference type="Gene3D" id="3.40.50.150">
    <property type="entry name" value="Vaccinia Virus protein VP39"/>
    <property type="match status" value="1"/>
</dbReference>
<reference evidence="3" key="1">
    <citation type="submission" date="2022-09" db="EMBL/GenBank/DDBJ databases">
        <title>Fusarium specimens isolated from Avocado Roots.</title>
        <authorList>
            <person name="Stajich J."/>
            <person name="Roper C."/>
            <person name="Heimlech-Rivalta G."/>
        </authorList>
    </citation>
    <scope>NUCLEOTIDE SEQUENCE</scope>
    <source>
        <strain evidence="3">CF00095</strain>
    </source>
</reference>
<proteinExistence type="predicted"/>
<feature type="chain" id="PRO_5045043514" description="Methyltransferase domain-containing protein" evidence="1">
    <location>
        <begin position="29"/>
        <end position="329"/>
    </location>
</feature>
<dbReference type="InterPro" id="IPR026913">
    <property type="entry name" value="METTL24"/>
</dbReference>
<dbReference type="Proteomes" id="UP001152024">
    <property type="component" value="Unassembled WGS sequence"/>
</dbReference>
<evidence type="ECO:0000313" key="4">
    <source>
        <dbReference type="Proteomes" id="UP001152024"/>
    </source>
</evidence>
<accession>A0ABQ8R938</accession>
<dbReference type="InterPro" id="IPR029063">
    <property type="entry name" value="SAM-dependent_MTases_sf"/>
</dbReference>